<dbReference type="EMBL" id="FOQH01000002">
    <property type="protein sequence ID" value="SFH74800.1"/>
    <property type="molecule type" value="Genomic_DNA"/>
</dbReference>
<feature type="region of interest" description="Disordered" evidence="3">
    <location>
        <begin position="269"/>
        <end position="296"/>
    </location>
</feature>
<dbReference type="PROSITE" id="PS00330">
    <property type="entry name" value="HEMOLYSIN_CALCIUM"/>
    <property type="match status" value="1"/>
</dbReference>
<dbReference type="SUPFAM" id="SSF51120">
    <property type="entry name" value="beta-Roll"/>
    <property type="match status" value="2"/>
</dbReference>
<dbReference type="AlphaFoldDB" id="A0A1I3CJM1"/>
<comment type="subcellular location">
    <subcellularLocation>
        <location evidence="1">Secreted</location>
    </subcellularLocation>
</comment>
<dbReference type="RefSeq" id="WP_092857789.1">
    <property type="nucleotide sequence ID" value="NZ_FOQH01000002.1"/>
</dbReference>
<dbReference type="GO" id="GO:0005576">
    <property type="term" value="C:extracellular region"/>
    <property type="evidence" value="ECO:0007669"/>
    <property type="project" value="UniProtKB-SubCell"/>
</dbReference>
<dbReference type="STRING" id="1114924.SAMN05216258_10244"/>
<evidence type="ECO:0000256" key="1">
    <source>
        <dbReference type="ARBA" id="ARBA00004613"/>
    </source>
</evidence>
<dbReference type="Proteomes" id="UP000199377">
    <property type="component" value="Unassembled WGS sequence"/>
</dbReference>
<dbReference type="GO" id="GO:0005509">
    <property type="term" value="F:calcium ion binding"/>
    <property type="evidence" value="ECO:0007669"/>
    <property type="project" value="InterPro"/>
</dbReference>
<dbReference type="PANTHER" id="PTHR38340">
    <property type="entry name" value="S-LAYER PROTEIN"/>
    <property type="match status" value="1"/>
</dbReference>
<evidence type="ECO:0000313" key="5">
    <source>
        <dbReference type="Proteomes" id="UP000199377"/>
    </source>
</evidence>
<evidence type="ECO:0000256" key="3">
    <source>
        <dbReference type="SAM" id="MobiDB-lite"/>
    </source>
</evidence>
<dbReference type="PANTHER" id="PTHR38340:SF1">
    <property type="entry name" value="S-LAYER PROTEIN"/>
    <property type="match status" value="1"/>
</dbReference>
<gene>
    <name evidence="4" type="ORF">SAMN05216258_10244</name>
</gene>
<organism evidence="4 5">
    <name type="scientific">Albimonas pacifica</name>
    <dbReference type="NCBI Taxonomy" id="1114924"/>
    <lineage>
        <taxon>Bacteria</taxon>
        <taxon>Pseudomonadati</taxon>
        <taxon>Pseudomonadota</taxon>
        <taxon>Alphaproteobacteria</taxon>
        <taxon>Rhodobacterales</taxon>
        <taxon>Paracoccaceae</taxon>
        <taxon>Albimonas</taxon>
    </lineage>
</organism>
<evidence type="ECO:0000313" key="4">
    <source>
        <dbReference type="EMBL" id="SFH74800.1"/>
    </source>
</evidence>
<dbReference type="InterPro" id="IPR011049">
    <property type="entry name" value="Serralysin-like_metalloprot_C"/>
</dbReference>
<protein>
    <submittedName>
        <fullName evidence="4">Hemolysin-type calcium-binding repeat-containing protein</fullName>
    </submittedName>
</protein>
<dbReference type="Pfam" id="PF00353">
    <property type="entry name" value="HemolysinCabind"/>
    <property type="match status" value="2"/>
</dbReference>
<proteinExistence type="predicted"/>
<keyword evidence="2" id="KW-0964">Secreted</keyword>
<name>A0A1I3CJM1_9RHOB</name>
<feature type="compositionally biased region" description="Acidic residues" evidence="3">
    <location>
        <begin position="279"/>
        <end position="288"/>
    </location>
</feature>
<reference evidence="4 5" key="1">
    <citation type="submission" date="2016-10" db="EMBL/GenBank/DDBJ databases">
        <authorList>
            <person name="de Groot N.N."/>
        </authorList>
    </citation>
    <scope>NUCLEOTIDE SEQUENCE [LARGE SCALE GENOMIC DNA]</scope>
    <source>
        <strain evidence="4 5">CGMCC 1.11030</strain>
    </source>
</reference>
<dbReference type="PRINTS" id="PR00313">
    <property type="entry name" value="CABNDNGRPT"/>
</dbReference>
<evidence type="ECO:0000256" key="2">
    <source>
        <dbReference type="ARBA" id="ARBA00022525"/>
    </source>
</evidence>
<dbReference type="Gene3D" id="2.150.10.10">
    <property type="entry name" value="Serralysin-like metalloprotease, C-terminal"/>
    <property type="match status" value="2"/>
</dbReference>
<dbReference type="OrthoDB" id="9773411at2"/>
<dbReference type="InterPro" id="IPR001343">
    <property type="entry name" value="Hemolysn_Ca-bd"/>
</dbReference>
<sequence length="406" mass="40085">MTLTFIGTDIDGFDAVAAGDMVVVTATGRLSTPNFGDAFDFAALSAVHLVVQGAIFAEDSDAVSSDSGSSSLRVTVDVGGSIIAGSDGVELNGDDHEVANAGLIRGFGDAAVQLLGDGGVVSNTGVLSGQRGISISGAGADISNAGLIEATGDVLGFGLGIEVGQGATIANTGTISAAQVGVIFTDGAGTLFNSGVIVGRGGTSVDASNEADVVRNAGGLMGDVILDAGDDVYVAVRGGFVDGTVTGGDGADRLTGASAEDAFSGGAGADLLRGRGGEDALDGGDDRDELAGGGGDDLLQGGAANDVLRGGAGDDVLDGDGGRDRLFGGEGADRFVFEPGEGIDRVFDFQNDVDLLDLSAYEIANKAAFKALTSVEDGDLVINLGGGGEVTLEGVKLRQILDDVLL</sequence>
<keyword evidence="5" id="KW-1185">Reference proteome</keyword>
<dbReference type="InterPro" id="IPR050557">
    <property type="entry name" value="RTX_toxin/Mannuronan_C5-epim"/>
</dbReference>
<accession>A0A1I3CJM1</accession>
<dbReference type="InterPro" id="IPR018511">
    <property type="entry name" value="Hemolysin-typ_Ca-bd_CS"/>
</dbReference>